<evidence type="ECO:0000313" key="4">
    <source>
        <dbReference type="EMBL" id="KAF3231996.1"/>
    </source>
</evidence>
<dbReference type="OrthoDB" id="5349440at2759"/>
<evidence type="ECO:0000313" key="3">
    <source>
        <dbReference type="EMBL" id="KAF3217228.1"/>
    </source>
</evidence>
<dbReference type="Proteomes" id="UP000479691">
    <property type="component" value="Unassembled WGS sequence"/>
</dbReference>
<evidence type="ECO:0000313" key="5">
    <source>
        <dbReference type="Proteomes" id="UP000472727"/>
    </source>
</evidence>
<dbReference type="EMBL" id="WIWS01000173">
    <property type="protein sequence ID" value="KAF3200210.1"/>
    <property type="molecule type" value="Genomic_DNA"/>
</dbReference>
<evidence type="ECO:0000313" key="1">
    <source>
        <dbReference type="EMBL" id="KAF3192565.1"/>
    </source>
</evidence>
<sequence>MGPMEINLDTKGPLPGIPGSRINLYVAGDTVSGHVKVHVAREAVKSLTIEFTGTLHAQVISGSRLQQKNSLFNFTVSPATSADGVYPFSFQLPGTVVVAPDESMAPRHVPIAPQSLLPSFTFGLPNENMFAKVEYLVIAKLVHKGTIFTKRDSETKTINISAAPIEDLSLLSSSPASHIFQLQTPKLRPGMEHYKPTAMERLSSFLGNVHQGFQDPKILVDLGAELPNSLALGSQIPTSISINLLPDSHGIETPPRIYLLKAEAKLQIITELAVQTGNKKKMTSMDLCSRGWDSRTMPIEYGYQHKIDLTNWVSENFVHDVGNQLVPTFHTANLKRKYRLDLEIWLECVGEVWKKTFERELVLLPAYVGEAPKAPLPTPAPTRTLTAASPVVGEKAMMMPMNSIQPDAVYDAPPPEYTELQNNP</sequence>
<evidence type="ECO:0000313" key="7">
    <source>
        <dbReference type="Proteomes" id="UP000483672"/>
    </source>
</evidence>
<dbReference type="AlphaFoldDB" id="A0A6G1MMI1"/>
<dbReference type="Proteomes" id="UP000472727">
    <property type="component" value="Unassembled WGS sequence"/>
</dbReference>
<dbReference type="Proteomes" id="UP000483672">
    <property type="component" value="Unassembled WGS sequence"/>
</dbReference>
<accession>A0A6G1MMI1</accession>
<evidence type="ECO:0008006" key="8">
    <source>
        <dbReference type="Google" id="ProtNLM"/>
    </source>
</evidence>
<dbReference type="EMBL" id="JAABOE010000001">
    <property type="protein sequence ID" value="KAF3192565.1"/>
    <property type="molecule type" value="Genomic_DNA"/>
</dbReference>
<comment type="caution">
    <text evidence="1">The sequence shown here is derived from an EMBL/GenBank/DDBJ whole genome shotgun (WGS) entry which is preliminary data.</text>
</comment>
<organism evidence="1 6">
    <name type="scientific">Orbilia oligospora</name>
    <name type="common">Nematode-trapping fungus</name>
    <name type="synonym">Arthrobotrys oligospora</name>
    <dbReference type="NCBI Taxonomy" id="2813651"/>
    <lineage>
        <taxon>Eukaryota</taxon>
        <taxon>Fungi</taxon>
        <taxon>Dikarya</taxon>
        <taxon>Ascomycota</taxon>
        <taxon>Pezizomycotina</taxon>
        <taxon>Orbiliomycetes</taxon>
        <taxon>Orbiliales</taxon>
        <taxon>Orbiliaceae</taxon>
        <taxon>Orbilia</taxon>
    </lineage>
</organism>
<dbReference type="Proteomes" id="UP000614610">
    <property type="component" value="Unassembled WGS sequence"/>
</dbReference>
<dbReference type="Gene3D" id="2.60.40.640">
    <property type="match status" value="1"/>
</dbReference>
<name>A0A6G1MMI1_ORBOL</name>
<dbReference type="EMBL" id="WIPF01000002">
    <property type="protein sequence ID" value="KAF3231996.1"/>
    <property type="molecule type" value="Genomic_DNA"/>
</dbReference>
<evidence type="ECO:0000313" key="2">
    <source>
        <dbReference type="EMBL" id="KAF3200210.1"/>
    </source>
</evidence>
<evidence type="ECO:0000313" key="6">
    <source>
        <dbReference type="Proteomes" id="UP000479691"/>
    </source>
</evidence>
<protein>
    <recommendedName>
        <fullName evidence="8">Arrestin-like N-terminal domain-containing protein</fullName>
    </recommendedName>
</protein>
<dbReference type="InterPro" id="IPR014752">
    <property type="entry name" value="Arrestin-like_C"/>
</dbReference>
<reference evidence="5 6" key="1">
    <citation type="submission" date="2019-06" db="EMBL/GenBank/DDBJ databases">
        <authorList>
            <person name="Palmer J.M."/>
        </authorList>
    </citation>
    <scope>NUCLEOTIDE SEQUENCE [LARGE SCALE GENOMIC DNA]</scope>
    <source>
        <strain evidence="2 5">TWF106</strain>
        <strain evidence="4 7">TWF191</strain>
        <strain evidence="3">TWF679</strain>
        <strain evidence="1 6">TWF788</strain>
    </source>
</reference>
<proteinExistence type="predicted"/>
<gene>
    <name evidence="2" type="ORF">TWF106_003444</name>
    <name evidence="4" type="ORF">TWF191_003971</name>
    <name evidence="3" type="ORF">TWF679_002246</name>
    <name evidence="1" type="ORF">TWF788_000175</name>
</gene>
<dbReference type="EMBL" id="WIWT01000014">
    <property type="protein sequence ID" value="KAF3217228.1"/>
    <property type="molecule type" value="Genomic_DNA"/>
</dbReference>